<dbReference type="PANTHER" id="PTHR46361:SF3">
    <property type="entry name" value="ELECTRON CARRIER_ PROTEIN DISULFIDE OXIDOREDUCTASE"/>
    <property type="match status" value="1"/>
</dbReference>
<dbReference type="AlphaFoldDB" id="A0AAD2FZX7"/>
<dbReference type="Pfam" id="PF08588">
    <property type="entry name" value="Duc1"/>
    <property type="match status" value="1"/>
</dbReference>
<feature type="compositionally biased region" description="Basic and acidic residues" evidence="1">
    <location>
        <begin position="1"/>
        <end position="12"/>
    </location>
</feature>
<dbReference type="Gene3D" id="2.30.29.30">
    <property type="entry name" value="Pleckstrin-homology domain (PH domain)/Phosphotyrosine-binding domain (PTB)"/>
    <property type="match status" value="1"/>
</dbReference>
<feature type="region of interest" description="Disordered" evidence="1">
    <location>
        <begin position="226"/>
        <end position="281"/>
    </location>
</feature>
<evidence type="ECO:0000259" key="2">
    <source>
        <dbReference type="Pfam" id="PF04784"/>
    </source>
</evidence>
<sequence>MFHSSSIERETNGDSAGGSTESSASMASSFPQHVTVIQSCNPSNDQALFETFFGFKVEQQQQQQQQGDCQPQQNAAAPETIILTRNHQCVVLLPVSPKSPPSPSSSSAVKQNAMSILIFDESTMTNARTGDAAAMEGLPKVEWNTIPVKSKTNDEIIAVPTATIILSTGHILIATTLLGWKTPSARAKVVQFAATQQRLATPTLTRRPSFGSKLFSSVSKRKVALQRQSSLSSSPPSVSDDISEQQQQTPPNNKSTSEKSSRSFSPTNSSRTSSTNGGGIRNMNAKLFPSLDIRALTPGGEFGPFAANSQVEVPIESDLFVGSMILLIRPNDPTQDPYWNERIFSKKKRRVILFLQGKLKYTPEGPLYSGLEINQPMKLGLMASGLCNLILTFIQKFDPSLHYSFGDKEESAHMTSTVECFFDQIVVTHPGETPPKLGEDLNEPAESVKARKASKQKIQWNNQDTYSLAFHTMYVDFPSWTTSNVPLVRDMKLQTFWGNSLLNIVLYEMDHGQKRHIRKDIKYIMSIQLKYLKPHERQNNTEEEYSIGLNSSEEESSEMRGDSSWGALTVDDEVDFSFREDPTESAEVDESEEFFDTVQIDSNEGASLPNTPPTIGASFSPAFVLSAVDEYCPFMIEMHSQKKSYETVYVFRGRYSHSRPIFRDVRTAREALVDCRPSINEEWFSPRLTDIERTRRIIALMYMKGLTDKDVEIQQRTFAFQTKKSTYDRKFLKGFDSKKKNKKQVKPYFAVARALSDHHWVEEMALLSDRDIQFYRVDKKKPGFSIGLSSIIKVKDVDSTSMLQGYYHILAIETFGRTTYLMFPSKEERFRWSHDIQEKAKAKNGLLVSESLTNHLINVDDPAREFLHRSTMFDCSKRKILNCRRFSFQAPKPTSSEDTLLLAEQALIKATGLQSSGSDTALTDFLDCAAALKDANARDLNDDERMAFFLNVYHVVIMHAFIVLGPPKNGLEWLTYFNNFAYQCSDDIFSLTELEHNIIRAKMNFPSQFFSRFVMPKSQFGFALAVPDVRINFALNSGSLSMPTAAVPIYQAETINEQLDSTVLKFARRSVFFNYGKKKDVTVTLPKICQWFASDFGDGSTSDILKMLQPYLDQEKQATLERLWSAKKQAFDVKNVKFLPFMFECRFLTLEEQSNFTIE</sequence>
<feature type="region of interest" description="Disordered" evidence="1">
    <location>
        <begin position="540"/>
        <end position="564"/>
    </location>
</feature>
<dbReference type="PANTHER" id="PTHR46361">
    <property type="entry name" value="ELECTRON CARRIER/ PROTEIN DISULFIDE OXIDOREDUCTASE"/>
    <property type="match status" value="1"/>
</dbReference>
<dbReference type="EMBL" id="CAKOGP040001892">
    <property type="protein sequence ID" value="CAJ1955741.1"/>
    <property type="molecule type" value="Genomic_DNA"/>
</dbReference>
<dbReference type="InterPro" id="IPR006869">
    <property type="entry name" value="DUF547"/>
</dbReference>
<evidence type="ECO:0000313" key="4">
    <source>
        <dbReference type="EMBL" id="CAJ1955741.1"/>
    </source>
</evidence>
<organism evidence="4 5">
    <name type="scientific">Cylindrotheca closterium</name>
    <dbReference type="NCBI Taxonomy" id="2856"/>
    <lineage>
        <taxon>Eukaryota</taxon>
        <taxon>Sar</taxon>
        <taxon>Stramenopiles</taxon>
        <taxon>Ochrophyta</taxon>
        <taxon>Bacillariophyta</taxon>
        <taxon>Bacillariophyceae</taxon>
        <taxon>Bacillariophycidae</taxon>
        <taxon>Bacillariales</taxon>
        <taxon>Bacillariaceae</taxon>
        <taxon>Cylindrotheca</taxon>
    </lineage>
</organism>
<evidence type="ECO:0000259" key="3">
    <source>
        <dbReference type="Pfam" id="PF08588"/>
    </source>
</evidence>
<dbReference type="SUPFAM" id="SSF50729">
    <property type="entry name" value="PH domain-like"/>
    <property type="match status" value="1"/>
</dbReference>
<dbReference type="Proteomes" id="UP001295423">
    <property type="component" value="Unassembled WGS sequence"/>
</dbReference>
<feature type="region of interest" description="Disordered" evidence="1">
    <location>
        <begin position="1"/>
        <end position="27"/>
    </location>
</feature>
<evidence type="ECO:0000256" key="1">
    <source>
        <dbReference type="SAM" id="MobiDB-lite"/>
    </source>
</evidence>
<feature type="compositionally biased region" description="Polar residues" evidence="1">
    <location>
        <begin position="244"/>
        <end position="254"/>
    </location>
</feature>
<feature type="domain" description="Domain of unknown function at the cortex 1" evidence="3">
    <location>
        <begin position="304"/>
        <end position="529"/>
    </location>
</feature>
<accession>A0AAD2FZX7</accession>
<evidence type="ECO:0000313" key="5">
    <source>
        <dbReference type="Proteomes" id="UP001295423"/>
    </source>
</evidence>
<feature type="compositionally biased region" description="Low complexity" evidence="1">
    <location>
        <begin position="13"/>
        <end position="27"/>
    </location>
</feature>
<evidence type="ECO:0008006" key="6">
    <source>
        <dbReference type="Google" id="ProtNLM"/>
    </source>
</evidence>
<gene>
    <name evidence="4" type="ORF">CYCCA115_LOCUS15901</name>
</gene>
<comment type="caution">
    <text evidence="4">The sequence shown here is derived from an EMBL/GenBank/DDBJ whole genome shotgun (WGS) entry which is preliminary data.</text>
</comment>
<proteinExistence type="predicted"/>
<reference evidence="4" key="1">
    <citation type="submission" date="2023-08" db="EMBL/GenBank/DDBJ databases">
        <authorList>
            <person name="Audoor S."/>
            <person name="Bilcke G."/>
        </authorList>
    </citation>
    <scope>NUCLEOTIDE SEQUENCE</scope>
</reference>
<feature type="compositionally biased region" description="Low complexity" evidence="1">
    <location>
        <begin position="229"/>
        <end position="240"/>
    </location>
</feature>
<feature type="compositionally biased region" description="Low complexity" evidence="1">
    <location>
        <begin position="262"/>
        <end position="275"/>
    </location>
</feature>
<protein>
    <recommendedName>
        <fullName evidence="6">DUF547 domain-containing protein</fullName>
    </recommendedName>
</protein>
<dbReference type="Pfam" id="PF04784">
    <property type="entry name" value="DUF547"/>
    <property type="match status" value="1"/>
</dbReference>
<name>A0AAD2FZX7_9STRA</name>
<keyword evidence="5" id="KW-1185">Reference proteome</keyword>
<dbReference type="InterPro" id="IPR011993">
    <property type="entry name" value="PH-like_dom_sf"/>
</dbReference>
<feature type="domain" description="DUF547" evidence="2">
    <location>
        <begin position="938"/>
        <end position="1066"/>
    </location>
</feature>
<dbReference type="InterPro" id="IPR013897">
    <property type="entry name" value="Duc1"/>
</dbReference>